<accession>A0AAP0L6D0</accession>
<feature type="compositionally biased region" description="Basic and acidic residues" evidence="1">
    <location>
        <begin position="231"/>
        <end position="242"/>
    </location>
</feature>
<dbReference type="PANTHER" id="PTHR31317">
    <property type="entry name" value="OS08G0163500 PROTEIN"/>
    <property type="match status" value="1"/>
</dbReference>
<evidence type="ECO:0000313" key="2">
    <source>
        <dbReference type="EMBL" id="KAK9163549.1"/>
    </source>
</evidence>
<dbReference type="InterPro" id="IPR010410">
    <property type="entry name" value="DUF1005"/>
</dbReference>
<proteinExistence type="predicted"/>
<gene>
    <name evidence="2" type="ORF">Syun_004451</name>
</gene>
<sequence>MDPCPFVRLVVGNLASASPPPPNPPAPASTPPPPLLLQDPPEPPPLPPPHRRRPPPLPRLPRLPLPQTLAATFHLTHSDVDRLASKSIFSSHKPSLKISVYSGRRGTTCGINAGRLLGSLVVPLDLQGTQSRACTFQNGWLSMGKHSKKKGDQPMQFHLSVRAEPDPRFVFQFDGEPECSPQVFQIQGTIRQPVFTCKFSFRSSAADRNIRSRSSQSEQSSSRSWLSSLGSERERPGKERKGWSITVHDINGSPVATASMVTPFVASAGSDRVSRSNPGAWLILRPGDGTWKPWGRLEAGGSAGAATGSDTGSSCSSTRTAG</sequence>
<evidence type="ECO:0000313" key="3">
    <source>
        <dbReference type="Proteomes" id="UP001420932"/>
    </source>
</evidence>
<evidence type="ECO:0008006" key="4">
    <source>
        <dbReference type="Google" id="ProtNLM"/>
    </source>
</evidence>
<protein>
    <recommendedName>
        <fullName evidence="4">Formin-like protein 18</fullName>
    </recommendedName>
</protein>
<dbReference type="Pfam" id="PF06219">
    <property type="entry name" value="DUF1005"/>
    <property type="match status" value="1"/>
</dbReference>
<dbReference type="Proteomes" id="UP001420932">
    <property type="component" value="Unassembled WGS sequence"/>
</dbReference>
<keyword evidence="3" id="KW-1185">Reference proteome</keyword>
<dbReference type="AlphaFoldDB" id="A0AAP0L6D0"/>
<feature type="compositionally biased region" description="Low complexity" evidence="1">
    <location>
        <begin position="212"/>
        <end position="230"/>
    </location>
</feature>
<feature type="region of interest" description="Disordered" evidence="1">
    <location>
        <begin position="294"/>
        <end position="322"/>
    </location>
</feature>
<dbReference type="PANTHER" id="PTHR31317:SF3">
    <property type="entry name" value="OS07G0133500 PROTEIN"/>
    <property type="match status" value="1"/>
</dbReference>
<dbReference type="EMBL" id="JBBNAF010000002">
    <property type="protein sequence ID" value="KAK9163549.1"/>
    <property type="molecule type" value="Genomic_DNA"/>
</dbReference>
<feature type="compositionally biased region" description="Low complexity" evidence="1">
    <location>
        <begin position="304"/>
        <end position="322"/>
    </location>
</feature>
<reference evidence="2 3" key="1">
    <citation type="submission" date="2024-01" db="EMBL/GenBank/DDBJ databases">
        <title>Genome assemblies of Stephania.</title>
        <authorList>
            <person name="Yang L."/>
        </authorList>
    </citation>
    <scope>NUCLEOTIDE SEQUENCE [LARGE SCALE GENOMIC DNA]</scope>
    <source>
        <strain evidence="2">YNDBR</strain>
        <tissue evidence="2">Leaf</tissue>
    </source>
</reference>
<comment type="caution">
    <text evidence="2">The sequence shown here is derived from an EMBL/GenBank/DDBJ whole genome shotgun (WGS) entry which is preliminary data.</text>
</comment>
<feature type="region of interest" description="Disordered" evidence="1">
    <location>
        <begin position="13"/>
        <end position="63"/>
    </location>
</feature>
<feature type="compositionally biased region" description="Pro residues" evidence="1">
    <location>
        <begin position="18"/>
        <end position="48"/>
    </location>
</feature>
<name>A0AAP0L6D0_9MAGN</name>
<feature type="region of interest" description="Disordered" evidence="1">
    <location>
        <begin position="208"/>
        <end position="243"/>
    </location>
</feature>
<evidence type="ECO:0000256" key="1">
    <source>
        <dbReference type="SAM" id="MobiDB-lite"/>
    </source>
</evidence>
<organism evidence="2 3">
    <name type="scientific">Stephania yunnanensis</name>
    <dbReference type="NCBI Taxonomy" id="152371"/>
    <lineage>
        <taxon>Eukaryota</taxon>
        <taxon>Viridiplantae</taxon>
        <taxon>Streptophyta</taxon>
        <taxon>Embryophyta</taxon>
        <taxon>Tracheophyta</taxon>
        <taxon>Spermatophyta</taxon>
        <taxon>Magnoliopsida</taxon>
        <taxon>Ranunculales</taxon>
        <taxon>Menispermaceae</taxon>
        <taxon>Menispermoideae</taxon>
        <taxon>Cissampelideae</taxon>
        <taxon>Stephania</taxon>
    </lineage>
</organism>